<dbReference type="Proteomes" id="UP001303115">
    <property type="component" value="Unassembled WGS sequence"/>
</dbReference>
<evidence type="ECO:0000313" key="2">
    <source>
        <dbReference type="Proteomes" id="UP001303115"/>
    </source>
</evidence>
<comment type="caution">
    <text evidence="1">The sequence shown here is derived from an EMBL/GenBank/DDBJ whole genome shotgun (WGS) entry which is preliminary data.</text>
</comment>
<name>A0AAN6SRY1_9PEZI</name>
<reference evidence="2" key="1">
    <citation type="journal article" date="2023" name="Mol. Phylogenet. Evol.">
        <title>Genome-scale phylogeny and comparative genomics of the fungal order Sordariales.</title>
        <authorList>
            <person name="Hensen N."/>
            <person name="Bonometti L."/>
            <person name="Westerberg I."/>
            <person name="Brannstrom I.O."/>
            <person name="Guillou S."/>
            <person name="Cros-Aarteil S."/>
            <person name="Calhoun S."/>
            <person name="Haridas S."/>
            <person name="Kuo A."/>
            <person name="Mondo S."/>
            <person name="Pangilinan J."/>
            <person name="Riley R."/>
            <person name="LaButti K."/>
            <person name="Andreopoulos B."/>
            <person name="Lipzen A."/>
            <person name="Chen C."/>
            <person name="Yan M."/>
            <person name="Daum C."/>
            <person name="Ng V."/>
            <person name="Clum A."/>
            <person name="Steindorff A."/>
            <person name="Ohm R.A."/>
            <person name="Martin F."/>
            <person name="Silar P."/>
            <person name="Natvig D.O."/>
            <person name="Lalanne C."/>
            <person name="Gautier V."/>
            <person name="Ament-Velasquez S.L."/>
            <person name="Kruys A."/>
            <person name="Hutchinson M.I."/>
            <person name="Powell A.J."/>
            <person name="Barry K."/>
            <person name="Miller A.N."/>
            <person name="Grigoriev I.V."/>
            <person name="Debuchy R."/>
            <person name="Gladieux P."/>
            <person name="Hiltunen Thoren M."/>
            <person name="Johannesson H."/>
        </authorList>
    </citation>
    <scope>NUCLEOTIDE SEQUENCE [LARGE SCALE GENOMIC DNA]</scope>
    <source>
        <strain evidence="2">CBS 284.82</strain>
    </source>
</reference>
<evidence type="ECO:0008006" key="3">
    <source>
        <dbReference type="Google" id="ProtNLM"/>
    </source>
</evidence>
<keyword evidence="2" id="KW-1185">Reference proteome</keyword>
<accession>A0AAN6SRY1</accession>
<proteinExistence type="predicted"/>
<dbReference type="EMBL" id="MU854384">
    <property type="protein sequence ID" value="KAK4040085.1"/>
    <property type="molecule type" value="Genomic_DNA"/>
</dbReference>
<organism evidence="1 2">
    <name type="scientific">Parachaetomium inaequale</name>
    <dbReference type="NCBI Taxonomy" id="2588326"/>
    <lineage>
        <taxon>Eukaryota</taxon>
        <taxon>Fungi</taxon>
        <taxon>Dikarya</taxon>
        <taxon>Ascomycota</taxon>
        <taxon>Pezizomycotina</taxon>
        <taxon>Sordariomycetes</taxon>
        <taxon>Sordariomycetidae</taxon>
        <taxon>Sordariales</taxon>
        <taxon>Chaetomiaceae</taxon>
        <taxon>Parachaetomium</taxon>
    </lineage>
</organism>
<evidence type="ECO:0000313" key="1">
    <source>
        <dbReference type="EMBL" id="KAK4040085.1"/>
    </source>
</evidence>
<protein>
    <recommendedName>
        <fullName evidence="3">F-box domain-containing protein</fullName>
    </recommendedName>
</protein>
<gene>
    <name evidence="1" type="ORF">C8A01DRAFT_15982</name>
</gene>
<sequence length="395" mass="44972">MLLQEFPSEVLIHILASAGSLPDLRALASTSQRIYSLFQSEKGSLIYQTLANALGPVIDDALGLSHLQLLDPFSPFFFNDQLWDALARYQAYLAGRDHSAPRRLSLDFVMRLVRSYHIMSDLSRVYIACTFKLLDHEVRASCCPASLPMLLAPASGSEWLRVLRAHYRLQMALPIWLACRFGGGGRTLDDMRNANVSLFGQWKPWEIQQIFCVGTLYHRFRHRLHRIGDQEMKQEGRSDRVSHSLEAWREFVRSLRAADEAGWQAVLDEASRFRYGRPDYAGTEEENNLSAHQVRITIWGAHKTCTGRHEFPISLHFKRDHVTAVPSAWVDAFDGYYGYNFWGVVPSIRREGQATHGLWSLLGFVMWDAPRIGALKTSTLLWHGPRGWARSGVST</sequence>
<dbReference type="AlphaFoldDB" id="A0AAN6SRY1"/>